<feature type="region of interest" description="Disordered" evidence="1">
    <location>
        <begin position="1"/>
        <end position="38"/>
    </location>
</feature>
<evidence type="ECO:0000313" key="3">
    <source>
        <dbReference type="Proteomes" id="UP001153269"/>
    </source>
</evidence>
<gene>
    <name evidence="2" type="ORF">PLEPLA_LOCUS18258</name>
</gene>
<evidence type="ECO:0000313" key="2">
    <source>
        <dbReference type="EMBL" id="CAB1430276.1"/>
    </source>
</evidence>
<dbReference type="AlphaFoldDB" id="A0A9N7YM22"/>
<accession>A0A9N7YM22</accession>
<organism evidence="2 3">
    <name type="scientific">Pleuronectes platessa</name>
    <name type="common">European plaice</name>
    <dbReference type="NCBI Taxonomy" id="8262"/>
    <lineage>
        <taxon>Eukaryota</taxon>
        <taxon>Metazoa</taxon>
        <taxon>Chordata</taxon>
        <taxon>Craniata</taxon>
        <taxon>Vertebrata</taxon>
        <taxon>Euteleostomi</taxon>
        <taxon>Actinopterygii</taxon>
        <taxon>Neopterygii</taxon>
        <taxon>Teleostei</taxon>
        <taxon>Neoteleostei</taxon>
        <taxon>Acanthomorphata</taxon>
        <taxon>Carangaria</taxon>
        <taxon>Pleuronectiformes</taxon>
        <taxon>Pleuronectoidei</taxon>
        <taxon>Pleuronectidae</taxon>
        <taxon>Pleuronectes</taxon>
    </lineage>
</organism>
<dbReference type="EMBL" id="CADEAL010001222">
    <property type="protein sequence ID" value="CAB1430276.1"/>
    <property type="molecule type" value="Genomic_DNA"/>
</dbReference>
<sequence length="168" mass="17847">MTGIKEPEDCWDLQAPLDSRPALPSSQETCGNLTPFGPKSPDKTKTYCSIRTSPSICRTSSEQRGGHWSNLSPRPVVASRIGAAPQQVLALPLNPDTDTDTSSTGHFLSFGLQSLIALCSSALSFAPCGPPCHTWSPSLSLASSEKCKQEVENCPPWLCRGNLSGSGD</sequence>
<reference evidence="2" key="1">
    <citation type="submission" date="2020-03" db="EMBL/GenBank/DDBJ databases">
        <authorList>
            <person name="Weist P."/>
        </authorList>
    </citation>
    <scope>NUCLEOTIDE SEQUENCE</scope>
</reference>
<name>A0A9N7YM22_PLEPL</name>
<evidence type="ECO:0000256" key="1">
    <source>
        <dbReference type="SAM" id="MobiDB-lite"/>
    </source>
</evidence>
<comment type="caution">
    <text evidence="2">The sequence shown here is derived from an EMBL/GenBank/DDBJ whole genome shotgun (WGS) entry which is preliminary data.</text>
</comment>
<dbReference type="Proteomes" id="UP001153269">
    <property type="component" value="Unassembled WGS sequence"/>
</dbReference>
<protein>
    <submittedName>
        <fullName evidence="2">Uncharacterized protein</fullName>
    </submittedName>
</protein>
<proteinExistence type="predicted"/>
<keyword evidence="3" id="KW-1185">Reference proteome</keyword>